<dbReference type="EMBL" id="GGEC01034670">
    <property type="protein sequence ID" value="MBX15154.1"/>
    <property type="molecule type" value="Transcribed_RNA"/>
</dbReference>
<evidence type="ECO:0000313" key="1">
    <source>
        <dbReference type="EMBL" id="MBX15154.1"/>
    </source>
</evidence>
<dbReference type="AlphaFoldDB" id="A0A2P2LB25"/>
<protein>
    <submittedName>
        <fullName evidence="1">Uncharacterized protein</fullName>
    </submittedName>
</protein>
<organism evidence="1">
    <name type="scientific">Rhizophora mucronata</name>
    <name type="common">Asiatic mangrove</name>
    <dbReference type="NCBI Taxonomy" id="61149"/>
    <lineage>
        <taxon>Eukaryota</taxon>
        <taxon>Viridiplantae</taxon>
        <taxon>Streptophyta</taxon>
        <taxon>Embryophyta</taxon>
        <taxon>Tracheophyta</taxon>
        <taxon>Spermatophyta</taxon>
        <taxon>Magnoliopsida</taxon>
        <taxon>eudicotyledons</taxon>
        <taxon>Gunneridae</taxon>
        <taxon>Pentapetalae</taxon>
        <taxon>rosids</taxon>
        <taxon>fabids</taxon>
        <taxon>Malpighiales</taxon>
        <taxon>Rhizophoraceae</taxon>
        <taxon>Rhizophora</taxon>
    </lineage>
</organism>
<reference evidence="1" key="1">
    <citation type="submission" date="2018-02" db="EMBL/GenBank/DDBJ databases">
        <title>Rhizophora mucronata_Transcriptome.</title>
        <authorList>
            <person name="Meera S.P."/>
            <person name="Sreeshan A."/>
            <person name="Augustine A."/>
        </authorList>
    </citation>
    <scope>NUCLEOTIDE SEQUENCE</scope>
    <source>
        <tissue evidence="1">Leaf</tissue>
    </source>
</reference>
<sequence length="87" mass="9933">MTLQYIDSLKSSVTFKSQCSDADVTTGPAIVFPHWMRYLSRMMHNIGRRWIQATTKLKGKPSHFPKVFHFQLPVLSPDMFGQSGTES</sequence>
<accession>A0A2P2LB25</accession>
<name>A0A2P2LB25_RHIMU</name>
<proteinExistence type="predicted"/>